<comment type="caution">
    <text evidence="2">The sequence shown here is derived from an EMBL/GenBank/DDBJ whole genome shotgun (WGS) entry which is preliminary data.</text>
</comment>
<keyword evidence="1" id="KW-0812">Transmembrane</keyword>
<keyword evidence="1" id="KW-1133">Transmembrane helix</keyword>
<reference evidence="2 3" key="1">
    <citation type="submission" date="2019-02" db="EMBL/GenBank/DDBJ databases">
        <title>Genomic Encyclopedia of Type Strains, Phase IV (KMG-IV): sequencing the most valuable type-strain genomes for metagenomic binning, comparative biology and taxonomic classification.</title>
        <authorList>
            <person name="Goeker M."/>
        </authorList>
    </citation>
    <scope>NUCLEOTIDE SEQUENCE [LARGE SCALE GENOMIC DNA]</scope>
    <source>
        <strain evidence="2 3">K24</strain>
    </source>
</reference>
<sequence>MRQAIFAGVLVLIVLAAWARQRGWIALPDSFMQALLLCLPLAFLPLYLQGLREGELVIPPRTIRRRETPLLFWFVAVFQAVIALALLAYLAVQLLDSLTAG</sequence>
<accession>A0A4Q7N820</accession>
<organism evidence="2 3">
    <name type="scientific">Pigmentiphaga kullae</name>
    <dbReference type="NCBI Taxonomy" id="151784"/>
    <lineage>
        <taxon>Bacteria</taxon>
        <taxon>Pseudomonadati</taxon>
        <taxon>Pseudomonadota</taxon>
        <taxon>Betaproteobacteria</taxon>
        <taxon>Burkholderiales</taxon>
        <taxon>Alcaligenaceae</taxon>
        <taxon>Pigmentiphaga</taxon>
    </lineage>
</organism>
<name>A0A4Q7N820_9BURK</name>
<feature type="transmembrane region" description="Helical" evidence="1">
    <location>
        <begin position="70"/>
        <end position="92"/>
    </location>
</feature>
<evidence type="ECO:0000256" key="1">
    <source>
        <dbReference type="SAM" id="Phobius"/>
    </source>
</evidence>
<evidence type="ECO:0000313" key="2">
    <source>
        <dbReference type="EMBL" id="RZS78104.1"/>
    </source>
</evidence>
<dbReference type="RefSeq" id="WP_130360614.1">
    <property type="nucleotide sequence ID" value="NZ_SGXC01000003.1"/>
</dbReference>
<dbReference type="Proteomes" id="UP000292445">
    <property type="component" value="Unassembled WGS sequence"/>
</dbReference>
<dbReference type="OrthoDB" id="8690188at2"/>
<protein>
    <submittedName>
        <fullName evidence="2">Uncharacterized protein</fullName>
    </submittedName>
</protein>
<feature type="transmembrane region" description="Helical" evidence="1">
    <location>
        <begin position="30"/>
        <end position="49"/>
    </location>
</feature>
<dbReference type="AlphaFoldDB" id="A0A4Q7N820"/>
<gene>
    <name evidence="2" type="ORF">EV675_4745</name>
</gene>
<keyword evidence="1" id="KW-0472">Membrane</keyword>
<evidence type="ECO:0000313" key="3">
    <source>
        <dbReference type="Proteomes" id="UP000292445"/>
    </source>
</evidence>
<keyword evidence="3" id="KW-1185">Reference proteome</keyword>
<proteinExistence type="predicted"/>
<dbReference type="EMBL" id="SGXC01000003">
    <property type="protein sequence ID" value="RZS78104.1"/>
    <property type="molecule type" value="Genomic_DNA"/>
</dbReference>